<dbReference type="Pfam" id="PF10168">
    <property type="entry name" value="Nup88"/>
    <property type="match status" value="1"/>
</dbReference>
<keyword evidence="2" id="KW-1185">Reference proteome</keyword>
<dbReference type="OrthoDB" id="341482at2759"/>
<gene>
    <name evidence="1" type="ORF">GWI33_019039</name>
</gene>
<name>A0A834M4K6_RHYFE</name>
<proteinExistence type="predicted"/>
<comment type="caution">
    <text evidence="1">The sequence shown here is derived from an EMBL/GenBank/DDBJ whole genome shotgun (WGS) entry which is preliminary data.</text>
</comment>
<dbReference type="InterPro" id="IPR019321">
    <property type="entry name" value="Nucleoporin_Nup88"/>
</dbReference>
<dbReference type="Proteomes" id="UP000625711">
    <property type="component" value="Unassembled WGS sequence"/>
</dbReference>
<dbReference type="AlphaFoldDB" id="A0A834M4K6"/>
<organism evidence="1 2">
    <name type="scientific">Rhynchophorus ferrugineus</name>
    <name type="common">Red palm weevil</name>
    <name type="synonym">Curculio ferrugineus</name>
    <dbReference type="NCBI Taxonomy" id="354439"/>
    <lineage>
        <taxon>Eukaryota</taxon>
        <taxon>Metazoa</taxon>
        <taxon>Ecdysozoa</taxon>
        <taxon>Arthropoda</taxon>
        <taxon>Hexapoda</taxon>
        <taxon>Insecta</taxon>
        <taxon>Pterygota</taxon>
        <taxon>Neoptera</taxon>
        <taxon>Endopterygota</taxon>
        <taxon>Coleoptera</taxon>
        <taxon>Polyphaga</taxon>
        <taxon>Cucujiformia</taxon>
        <taxon>Curculionidae</taxon>
        <taxon>Dryophthorinae</taxon>
        <taxon>Rhynchophorus</taxon>
    </lineage>
</organism>
<dbReference type="EMBL" id="JAACXV010014388">
    <property type="protein sequence ID" value="KAF7267766.1"/>
    <property type="molecule type" value="Genomic_DNA"/>
</dbReference>
<evidence type="ECO:0000313" key="1">
    <source>
        <dbReference type="EMBL" id="KAF7267766.1"/>
    </source>
</evidence>
<reference evidence="1" key="1">
    <citation type="submission" date="2020-08" db="EMBL/GenBank/DDBJ databases">
        <title>Genome sequencing and assembly of the red palm weevil Rhynchophorus ferrugineus.</title>
        <authorList>
            <person name="Dias G.B."/>
            <person name="Bergman C.M."/>
            <person name="Manee M."/>
        </authorList>
    </citation>
    <scope>NUCLEOTIDE SEQUENCE</scope>
    <source>
        <strain evidence="1">AA-2017</strain>
        <tissue evidence="1">Whole larva</tissue>
    </source>
</reference>
<evidence type="ECO:0000313" key="2">
    <source>
        <dbReference type="Proteomes" id="UP000625711"/>
    </source>
</evidence>
<protein>
    <submittedName>
        <fullName evidence="1">Uncharacterized protein</fullName>
    </submittedName>
</protein>
<accession>A0A834M4K6</accession>
<sequence length="117" mass="13261">MSTNFTDYLGLSNRKIFTEACESFPKNVKVPLNLITVKNSVLFTWDFQNNCVLSLNIKAARSKDADNVPHQDAGRRKDTASLSYGADFYELLLRRLLHRESLNVTVVDNLSRISVPI</sequence>